<dbReference type="GO" id="GO:0004965">
    <property type="term" value="F:G protein-coupled GABA receptor activity"/>
    <property type="evidence" value="ECO:0007669"/>
    <property type="project" value="InterPro"/>
</dbReference>
<feature type="transmembrane region" description="Helical" evidence="10">
    <location>
        <begin position="1045"/>
        <end position="1067"/>
    </location>
</feature>
<evidence type="ECO:0000313" key="13">
    <source>
        <dbReference type="EMBL" id="KAJ3053487.1"/>
    </source>
</evidence>
<sequence>MAVIWAVLALACYLPGAGADFFRIAIQADITDASWGQTDLRAVPANIPTPVGTEAPPDFLKIYHYNGPSDSPGNAGYGRISEFQFKLTDKSDKSIVDTRLYNLTGKWEFEAGTNNLITNPYEPAYLGDTGTDADFAGLTPNQWTKLRVDMDAALKRNALKLAANQPGAKDDVTIFFFMPAVGGQGTVEFYVALWLGDTIKTQIRTTKVKKGLSQCGTAMGPFGVDMEPFMISLSEHSESPVAMNLLANADYNYEDGVINYLNMYGGKYVARDAFQIPNPILGCVLHNADYFEIGDVANAEKVLNVWAPVYVANAHSLIGGYALWAKAKKDAGEKVAVVFRSRIPNSMLPRQISRDFEASPFLKVNCTQGAPGWQCPDHWWFSDTQLGVMKQQKDNLLPLTNFTRSYFRETGYDPTVDMLGQALTLVTYDGEPYALPAWVNGYPWLVRNRLFVDHQERINGEDVNVPKLPFKAPPPVGDWGSAWWLDWNMTTFNKMLDYMYTERGLRKIFTIPPDMSETAFYSYIFNHYGATIFDAQGHCGLDDKALEALKKTYVHWTKNEVDGSNRTSFLSWRPAEVEGDALTKWVKEPINWERPQDDALKMPIWWHPVWRYSWEATGFDTSSCYQTDCVSIYPPTGLSMITAGLVGMPKTSREANRKLAFDALMNGIVRNPTVQANVPQDQKFTGGISPWLSAQNLAEYKKANKAWWQNLIGHGVFAGYPAPQTYGYYEADYYDPMKLVTSEMMYKLINYATRRPCTSDDWQVDIITDPKKNRDTVNYTWPEGINEICRTDFAVTKQPLPAIKNYLISTQISTNSMTGQALMGIQVLGILIEVLLMILFVIKREHPVIKAASFFPSLMIMFGAILALISVMMRVSSNKIPPWTQCFGTYWFFSIGFSMVLGSLAMKTYRVDKIFRSSTKGKSAPMSNFALISAILGLCLGNVILMLIYQFAIKDNSRVKKTDLPNTDIVLEQADCPIPYDFAPVLLYVYNGLIIVLAAFYSYRTRNIISSFNENTFTIASISLISVISIIIVPVLQMINSAEASFLLIALGTFLASVLSTLVFAVPKLLMAFGITRSEDVRSTFGKIIGNPTMPTRGVVGSMHDSDSDNNSSRSPGTQLESGTGTSQRSKRVL</sequence>
<reference evidence="13" key="1">
    <citation type="submission" date="2020-05" db="EMBL/GenBank/DDBJ databases">
        <title>Phylogenomic resolution of chytrid fungi.</title>
        <authorList>
            <person name="Stajich J.E."/>
            <person name="Amses K."/>
            <person name="Simmons R."/>
            <person name="Seto K."/>
            <person name="Myers J."/>
            <person name="Bonds A."/>
            <person name="Quandt C.A."/>
            <person name="Barry K."/>
            <person name="Liu P."/>
            <person name="Grigoriev I."/>
            <person name="Longcore J.E."/>
            <person name="James T.Y."/>
        </authorList>
    </citation>
    <scope>NUCLEOTIDE SEQUENCE</scope>
    <source>
        <strain evidence="13">JEL0318</strain>
    </source>
</reference>
<feature type="region of interest" description="Disordered" evidence="9">
    <location>
        <begin position="1099"/>
        <end position="1134"/>
    </location>
</feature>
<feature type="domain" description="G-protein coupled receptors family 3 profile" evidence="12">
    <location>
        <begin position="818"/>
        <end position="1071"/>
    </location>
</feature>
<feature type="transmembrane region" description="Helical" evidence="10">
    <location>
        <begin position="821"/>
        <end position="842"/>
    </location>
</feature>
<feature type="transmembrane region" description="Helical" evidence="10">
    <location>
        <begin position="1015"/>
        <end position="1039"/>
    </location>
</feature>
<keyword evidence="8" id="KW-0807">Transducer</keyword>
<evidence type="ECO:0000313" key="14">
    <source>
        <dbReference type="Proteomes" id="UP001212841"/>
    </source>
</evidence>
<accession>A0AAD5SFL5</accession>
<evidence type="ECO:0000256" key="3">
    <source>
        <dbReference type="ARBA" id="ARBA00022989"/>
    </source>
</evidence>
<dbReference type="Proteomes" id="UP001212841">
    <property type="component" value="Unassembled WGS sequence"/>
</dbReference>
<dbReference type="PANTHER" id="PTHR10519:SF20">
    <property type="entry name" value="G-PROTEIN COUPLED RECEPTOR 156-RELATED"/>
    <property type="match status" value="1"/>
</dbReference>
<evidence type="ECO:0000256" key="8">
    <source>
        <dbReference type="ARBA" id="ARBA00023224"/>
    </source>
</evidence>
<keyword evidence="7" id="KW-0325">Glycoprotein</keyword>
<evidence type="ECO:0000259" key="12">
    <source>
        <dbReference type="PROSITE" id="PS50259"/>
    </source>
</evidence>
<feature type="transmembrane region" description="Helical" evidence="10">
    <location>
        <begin position="854"/>
        <end position="875"/>
    </location>
</feature>
<evidence type="ECO:0000256" key="11">
    <source>
        <dbReference type="SAM" id="SignalP"/>
    </source>
</evidence>
<feature type="signal peptide" evidence="11">
    <location>
        <begin position="1"/>
        <end position="19"/>
    </location>
</feature>
<keyword evidence="4" id="KW-0297">G-protein coupled receptor</keyword>
<evidence type="ECO:0000256" key="6">
    <source>
        <dbReference type="ARBA" id="ARBA00023170"/>
    </source>
</evidence>
<gene>
    <name evidence="13" type="ORF">HK097_004165</name>
</gene>
<evidence type="ECO:0000256" key="4">
    <source>
        <dbReference type="ARBA" id="ARBA00023040"/>
    </source>
</evidence>
<feature type="transmembrane region" description="Helical" evidence="10">
    <location>
        <begin position="887"/>
        <end position="909"/>
    </location>
</feature>
<dbReference type="AlphaFoldDB" id="A0AAD5SFL5"/>
<name>A0AAD5SFL5_9FUNG</name>
<evidence type="ECO:0000256" key="5">
    <source>
        <dbReference type="ARBA" id="ARBA00023136"/>
    </source>
</evidence>
<evidence type="ECO:0000256" key="7">
    <source>
        <dbReference type="ARBA" id="ARBA00023180"/>
    </source>
</evidence>
<evidence type="ECO:0000256" key="10">
    <source>
        <dbReference type="SAM" id="Phobius"/>
    </source>
</evidence>
<feature type="chain" id="PRO_5041933441" description="G-protein coupled receptors family 3 profile domain-containing protein" evidence="11">
    <location>
        <begin position="20"/>
        <end position="1134"/>
    </location>
</feature>
<keyword evidence="11" id="KW-0732">Signal</keyword>
<feature type="transmembrane region" description="Helical" evidence="10">
    <location>
        <begin position="985"/>
        <end position="1003"/>
    </location>
</feature>
<keyword evidence="6" id="KW-0675">Receptor</keyword>
<dbReference type="PROSITE" id="PS50259">
    <property type="entry name" value="G_PROTEIN_RECEP_F3_4"/>
    <property type="match status" value="1"/>
</dbReference>
<organism evidence="13 14">
    <name type="scientific">Rhizophlyctis rosea</name>
    <dbReference type="NCBI Taxonomy" id="64517"/>
    <lineage>
        <taxon>Eukaryota</taxon>
        <taxon>Fungi</taxon>
        <taxon>Fungi incertae sedis</taxon>
        <taxon>Chytridiomycota</taxon>
        <taxon>Chytridiomycota incertae sedis</taxon>
        <taxon>Chytridiomycetes</taxon>
        <taxon>Rhizophlyctidales</taxon>
        <taxon>Rhizophlyctidaceae</taxon>
        <taxon>Rhizophlyctis</taxon>
    </lineage>
</organism>
<dbReference type="Pfam" id="PF00003">
    <property type="entry name" value="7tm_3"/>
    <property type="match status" value="1"/>
</dbReference>
<feature type="transmembrane region" description="Helical" evidence="10">
    <location>
        <begin position="929"/>
        <end position="952"/>
    </location>
</feature>
<evidence type="ECO:0000256" key="2">
    <source>
        <dbReference type="ARBA" id="ARBA00022692"/>
    </source>
</evidence>
<dbReference type="EMBL" id="JADGJD010000203">
    <property type="protein sequence ID" value="KAJ3053487.1"/>
    <property type="molecule type" value="Genomic_DNA"/>
</dbReference>
<dbReference type="GO" id="GO:0038039">
    <property type="term" value="C:G protein-coupled receptor heterodimeric complex"/>
    <property type="evidence" value="ECO:0007669"/>
    <property type="project" value="TreeGrafter"/>
</dbReference>
<keyword evidence="3 10" id="KW-1133">Transmembrane helix</keyword>
<proteinExistence type="predicted"/>
<feature type="compositionally biased region" description="Polar residues" evidence="9">
    <location>
        <begin position="1116"/>
        <end position="1128"/>
    </location>
</feature>
<protein>
    <recommendedName>
        <fullName evidence="12">G-protein coupled receptors family 3 profile domain-containing protein</fullName>
    </recommendedName>
</protein>
<keyword evidence="2 10" id="KW-0812">Transmembrane</keyword>
<comment type="caution">
    <text evidence="13">The sequence shown here is derived from an EMBL/GenBank/DDBJ whole genome shotgun (WGS) entry which is preliminary data.</text>
</comment>
<dbReference type="InterPro" id="IPR002455">
    <property type="entry name" value="GPCR3_GABA-B"/>
</dbReference>
<keyword evidence="14" id="KW-1185">Reference proteome</keyword>
<evidence type="ECO:0000256" key="1">
    <source>
        <dbReference type="ARBA" id="ARBA00004141"/>
    </source>
</evidence>
<comment type="subcellular location">
    <subcellularLocation>
        <location evidence="1">Membrane</location>
        <topology evidence="1">Multi-pass membrane protein</topology>
    </subcellularLocation>
</comment>
<dbReference type="PANTHER" id="PTHR10519">
    <property type="entry name" value="GABA-B RECEPTOR"/>
    <property type="match status" value="1"/>
</dbReference>
<dbReference type="InterPro" id="IPR017978">
    <property type="entry name" value="GPCR_3_C"/>
</dbReference>
<evidence type="ECO:0000256" key="9">
    <source>
        <dbReference type="SAM" id="MobiDB-lite"/>
    </source>
</evidence>
<keyword evidence="5 10" id="KW-0472">Membrane</keyword>